<dbReference type="EMBL" id="JAIWYP010000005">
    <property type="protein sequence ID" value="KAH3816179.1"/>
    <property type="molecule type" value="Genomic_DNA"/>
</dbReference>
<proteinExistence type="predicted"/>
<keyword evidence="2" id="KW-1185">Reference proteome</keyword>
<sequence length="141" mass="14542">MMKGGGVRGGYNVGCGGVRVVIMGRCGGNNGGGVERVSCGGFGGGGGSNVGGPPVRGSNVGCEGSNGVGWGGERGGYNRGYNGVGWWDVLKKNWRGVRGVATFSTRYKAFNPLRDRPYGQLGITVVVRLAQSPPRLSLQLH</sequence>
<name>A0A9D4GIR0_DREPO</name>
<protein>
    <submittedName>
        <fullName evidence="1">Uncharacterized protein</fullName>
    </submittedName>
</protein>
<reference evidence="1" key="1">
    <citation type="journal article" date="2019" name="bioRxiv">
        <title>The Genome of the Zebra Mussel, Dreissena polymorpha: A Resource for Invasive Species Research.</title>
        <authorList>
            <person name="McCartney M.A."/>
            <person name="Auch B."/>
            <person name="Kono T."/>
            <person name="Mallez S."/>
            <person name="Zhang Y."/>
            <person name="Obille A."/>
            <person name="Becker A."/>
            <person name="Abrahante J.E."/>
            <person name="Garbe J."/>
            <person name="Badalamenti J.P."/>
            <person name="Herman A."/>
            <person name="Mangelson H."/>
            <person name="Liachko I."/>
            <person name="Sullivan S."/>
            <person name="Sone E.D."/>
            <person name="Koren S."/>
            <person name="Silverstein K.A.T."/>
            <person name="Beckman K.B."/>
            <person name="Gohl D.M."/>
        </authorList>
    </citation>
    <scope>NUCLEOTIDE SEQUENCE</scope>
    <source>
        <strain evidence="1">Duluth1</strain>
        <tissue evidence="1">Whole animal</tissue>
    </source>
</reference>
<evidence type="ECO:0000313" key="1">
    <source>
        <dbReference type="EMBL" id="KAH3816179.1"/>
    </source>
</evidence>
<dbReference type="Proteomes" id="UP000828390">
    <property type="component" value="Unassembled WGS sequence"/>
</dbReference>
<accession>A0A9D4GIR0</accession>
<dbReference type="AlphaFoldDB" id="A0A9D4GIR0"/>
<evidence type="ECO:0000313" key="2">
    <source>
        <dbReference type="Proteomes" id="UP000828390"/>
    </source>
</evidence>
<comment type="caution">
    <text evidence="1">The sequence shown here is derived from an EMBL/GenBank/DDBJ whole genome shotgun (WGS) entry which is preliminary data.</text>
</comment>
<reference evidence="1" key="2">
    <citation type="submission" date="2020-11" db="EMBL/GenBank/DDBJ databases">
        <authorList>
            <person name="McCartney M.A."/>
            <person name="Auch B."/>
            <person name="Kono T."/>
            <person name="Mallez S."/>
            <person name="Becker A."/>
            <person name="Gohl D.M."/>
            <person name="Silverstein K.A.T."/>
            <person name="Koren S."/>
            <person name="Bechman K.B."/>
            <person name="Herman A."/>
            <person name="Abrahante J.E."/>
            <person name="Garbe J."/>
        </authorList>
    </citation>
    <scope>NUCLEOTIDE SEQUENCE</scope>
    <source>
        <strain evidence="1">Duluth1</strain>
        <tissue evidence="1">Whole animal</tissue>
    </source>
</reference>
<gene>
    <name evidence="1" type="ORF">DPMN_117688</name>
</gene>
<organism evidence="1 2">
    <name type="scientific">Dreissena polymorpha</name>
    <name type="common">Zebra mussel</name>
    <name type="synonym">Mytilus polymorpha</name>
    <dbReference type="NCBI Taxonomy" id="45954"/>
    <lineage>
        <taxon>Eukaryota</taxon>
        <taxon>Metazoa</taxon>
        <taxon>Spiralia</taxon>
        <taxon>Lophotrochozoa</taxon>
        <taxon>Mollusca</taxon>
        <taxon>Bivalvia</taxon>
        <taxon>Autobranchia</taxon>
        <taxon>Heteroconchia</taxon>
        <taxon>Euheterodonta</taxon>
        <taxon>Imparidentia</taxon>
        <taxon>Neoheterodontei</taxon>
        <taxon>Myida</taxon>
        <taxon>Dreissenoidea</taxon>
        <taxon>Dreissenidae</taxon>
        <taxon>Dreissena</taxon>
    </lineage>
</organism>